<protein>
    <submittedName>
        <fullName evidence="3">Dodecin domain-containing protein</fullName>
    </submittedName>
</protein>
<evidence type="ECO:0000313" key="1">
    <source>
        <dbReference type="EMBL" id="VDN38067.1"/>
    </source>
</evidence>
<gene>
    <name evidence="1" type="ORF">GPUH_LOCUS21353</name>
</gene>
<dbReference type="Proteomes" id="UP000271098">
    <property type="component" value="Unassembled WGS sequence"/>
</dbReference>
<proteinExistence type="predicted"/>
<keyword evidence="2" id="KW-1185">Reference proteome</keyword>
<reference evidence="1 2" key="2">
    <citation type="submission" date="2018-11" db="EMBL/GenBank/DDBJ databases">
        <authorList>
            <consortium name="Pathogen Informatics"/>
        </authorList>
    </citation>
    <scope>NUCLEOTIDE SEQUENCE [LARGE SCALE GENOMIC DNA]</scope>
</reference>
<accession>A0A183EK60</accession>
<organism evidence="3">
    <name type="scientific">Gongylonema pulchrum</name>
    <dbReference type="NCBI Taxonomy" id="637853"/>
    <lineage>
        <taxon>Eukaryota</taxon>
        <taxon>Metazoa</taxon>
        <taxon>Ecdysozoa</taxon>
        <taxon>Nematoda</taxon>
        <taxon>Chromadorea</taxon>
        <taxon>Rhabditida</taxon>
        <taxon>Spirurina</taxon>
        <taxon>Spiruromorpha</taxon>
        <taxon>Spiruroidea</taxon>
        <taxon>Gongylonematidae</taxon>
        <taxon>Gongylonema</taxon>
    </lineage>
</organism>
<sequence>MQETMTPVITVVVITMQETTMQGIAMRETMASGIADSDFDRAEFHADAVSELRTTDAGQLNNKFVTVLIKRAYVPVTL</sequence>
<reference evidence="3" key="1">
    <citation type="submission" date="2016-06" db="UniProtKB">
        <authorList>
            <consortium name="WormBaseParasite"/>
        </authorList>
    </citation>
    <scope>IDENTIFICATION</scope>
</reference>
<evidence type="ECO:0000313" key="3">
    <source>
        <dbReference type="WBParaSite" id="GPUH_0002137701-mRNA-1"/>
    </source>
</evidence>
<dbReference type="WBParaSite" id="GPUH_0002137701-mRNA-1">
    <property type="protein sequence ID" value="GPUH_0002137701-mRNA-1"/>
    <property type="gene ID" value="GPUH_0002137701"/>
</dbReference>
<evidence type="ECO:0000313" key="2">
    <source>
        <dbReference type="Proteomes" id="UP000271098"/>
    </source>
</evidence>
<dbReference type="EMBL" id="UYRT01092403">
    <property type="protein sequence ID" value="VDN38067.1"/>
    <property type="molecule type" value="Genomic_DNA"/>
</dbReference>
<dbReference type="AlphaFoldDB" id="A0A183EK60"/>
<name>A0A183EK60_9BILA</name>